<evidence type="ECO:0000313" key="3">
    <source>
        <dbReference type="Proteomes" id="UP000002640"/>
    </source>
</evidence>
<feature type="compositionally biased region" description="Basic residues" evidence="1">
    <location>
        <begin position="168"/>
        <end position="187"/>
    </location>
</feature>
<proteinExistence type="predicted"/>
<dbReference type="AlphaFoldDB" id="G4ZVF2"/>
<evidence type="ECO:0008006" key="4">
    <source>
        <dbReference type="Google" id="ProtNLM"/>
    </source>
</evidence>
<accession>G4ZVF2</accession>
<dbReference type="KEGG" id="psoj:PHYSODRAFT_516905"/>
<sequence length="198" mass="23061">VAIVNAYIVFREAQKESTEKPVPRAEFLMEPHAALLDLPESDFAEQVSFPCYGDVLSPLPRGHERQEWPEYQYVNGIRKRWQRHYKVCPVLKRRFGERRATKYYCAVCSKSDKARMYLCNKIWPQHYPGNAMSCYQIWYHKRENGTKRPKPRCGRNFQSREAGASKTAGKRKHQAKATRGKIARRQLHTAAAATSKEM</sequence>
<reference evidence="2 3" key="1">
    <citation type="journal article" date="2006" name="Science">
        <title>Phytophthora genome sequences uncover evolutionary origins and mechanisms of pathogenesis.</title>
        <authorList>
            <person name="Tyler B.M."/>
            <person name="Tripathy S."/>
            <person name="Zhang X."/>
            <person name="Dehal P."/>
            <person name="Jiang R.H."/>
            <person name="Aerts A."/>
            <person name="Arredondo F.D."/>
            <person name="Baxter L."/>
            <person name="Bensasson D."/>
            <person name="Beynon J.L."/>
            <person name="Chapman J."/>
            <person name="Damasceno C.M."/>
            <person name="Dorrance A.E."/>
            <person name="Dou D."/>
            <person name="Dickerman A.W."/>
            <person name="Dubchak I.L."/>
            <person name="Garbelotto M."/>
            <person name="Gijzen M."/>
            <person name="Gordon S.G."/>
            <person name="Govers F."/>
            <person name="Grunwald N.J."/>
            <person name="Huang W."/>
            <person name="Ivors K.L."/>
            <person name="Jones R.W."/>
            <person name="Kamoun S."/>
            <person name="Krampis K."/>
            <person name="Lamour K.H."/>
            <person name="Lee M.K."/>
            <person name="McDonald W.H."/>
            <person name="Medina M."/>
            <person name="Meijer H.J."/>
            <person name="Nordberg E.K."/>
            <person name="Maclean D.J."/>
            <person name="Ospina-Giraldo M.D."/>
            <person name="Morris P.F."/>
            <person name="Phuntumart V."/>
            <person name="Putnam N.H."/>
            <person name="Rash S."/>
            <person name="Rose J.K."/>
            <person name="Sakihama Y."/>
            <person name="Salamov A.A."/>
            <person name="Savidor A."/>
            <person name="Scheuring C.F."/>
            <person name="Smith B.M."/>
            <person name="Sobral B.W."/>
            <person name="Terry A."/>
            <person name="Torto-Alalibo T.A."/>
            <person name="Win J."/>
            <person name="Xu Z."/>
            <person name="Zhang H."/>
            <person name="Grigoriev I.V."/>
            <person name="Rokhsar D.S."/>
            <person name="Boore J.L."/>
        </authorList>
    </citation>
    <scope>NUCLEOTIDE SEQUENCE [LARGE SCALE GENOMIC DNA]</scope>
    <source>
        <strain evidence="2 3">P6497</strain>
    </source>
</reference>
<protein>
    <recommendedName>
        <fullName evidence="4">PiggyBac transposable element-derived protein 4 C-terminal zinc-ribbon domain-containing protein</fullName>
    </recommendedName>
</protein>
<dbReference type="Proteomes" id="UP000002640">
    <property type="component" value="Unassembled WGS sequence"/>
</dbReference>
<evidence type="ECO:0000256" key="1">
    <source>
        <dbReference type="SAM" id="MobiDB-lite"/>
    </source>
</evidence>
<dbReference type="GeneID" id="20659856"/>
<name>G4ZVF2_PHYSP</name>
<dbReference type="EMBL" id="JH159157">
    <property type="protein sequence ID" value="EGZ11470.1"/>
    <property type="molecule type" value="Genomic_DNA"/>
</dbReference>
<gene>
    <name evidence="2" type="ORF">PHYSODRAFT_516905</name>
</gene>
<evidence type="ECO:0000313" key="2">
    <source>
        <dbReference type="EMBL" id="EGZ11470.1"/>
    </source>
</evidence>
<keyword evidence="3" id="KW-1185">Reference proteome</keyword>
<feature type="non-terminal residue" evidence="2">
    <location>
        <position position="1"/>
    </location>
</feature>
<organism evidence="2 3">
    <name type="scientific">Phytophthora sojae (strain P6497)</name>
    <name type="common">Soybean stem and root rot agent</name>
    <name type="synonym">Phytophthora megasperma f. sp. glycines</name>
    <dbReference type="NCBI Taxonomy" id="1094619"/>
    <lineage>
        <taxon>Eukaryota</taxon>
        <taxon>Sar</taxon>
        <taxon>Stramenopiles</taxon>
        <taxon>Oomycota</taxon>
        <taxon>Peronosporomycetes</taxon>
        <taxon>Peronosporales</taxon>
        <taxon>Peronosporaceae</taxon>
        <taxon>Phytophthora</taxon>
    </lineage>
</organism>
<dbReference type="InParanoid" id="G4ZVF2"/>
<dbReference type="RefSeq" id="XP_009531803.1">
    <property type="nucleotide sequence ID" value="XM_009533508.1"/>
</dbReference>
<feature type="region of interest" description="Disordered" evidence="1">
    <location>
        <begin position="145"/>
        <end position="198"/>
    </location>
</feature>